<protein>
    <submittedName>
        <fullName evidence="2">Zinc-binding metallopeptidase</fullName>
    </submittedName>
</protein>
<dbReference type="EMBL" id="JAUJEB010000004">
    <property type="protein sequence ID" value="MDN5214457.1"/>
    <property type="molecule type" value="Genomic_DNA"/>
</dbReference>
<comment type="caution">
    <text evidence="2">The sequence shown here is derived from an EMBL/GenBank/DDBJ whole genome shotgun (WGS) entry which is preliminary data.</text>
</comment>
<evidence type="ECO:0000313" key="3">
    <source>
        <dbReference type="Proteomes" id="UP001172083"/>
    </source>
</evidence>
<dbReference type="RefSeq" id="WP_346759790.1">
    <property type="nucleotide sequence ID" value="NZ_JAUJEB010000004.1"/>
</dbReference>
<feature type="signal peptide" evidence="1">
    <location>
        <begin position="1"/>
        <end position="29"/>
    </location>
</feature>
<gene>
    <name evidence="2" type="ORF">QQ020_20420</name>
</gene>
<evidence type="ECO:0000256" key="1">
    <source>
        <dbReference type="SAM" id="SignalP"/>
    </source>
</evidence>
<proteinExistence type="predicted"/>
<dbReference type="Pfam" id="PF15890">
    <property type="entry name" value="Peptidase_Mx1"/>
    <property type="match status" value="1"/>
</dbReference>
<dbReference type="Proteomes" id="UP001172083">
    <property type="component" value="Unassembled WGS sequence"/>
</dbReference>
<dbReference type="Gene3D" id="3.40.390.70">
    <property type="match status" value="1"/>
</dbReference>
<organism evidence="2 3">
    <name type="scientific">Agaribacillus aureus</name>
    <dbReference type="NCBI Taxonomy" id="3051825"/>
    <lineage>
        <taxon>Bacteria</taxon>
        <taxon>Pseudomonadati</taxon>
        <taxon>Bacteroidota</taxon>
        <taxon>Cytophagia</taxon>
        <taxon>Cytophagales</taxon>
        <taxon>Splendidivirgaceae</taxon>
        <taxon>Agaribacillus</taxon>
    </lineage>
</organism>
<dbReference type="NCBIfam" id="TIGR04549">
    <property type="entry name" value="LP_HExxH_w_tonB"/>
    <property type="match status" value="1"/>
</dbReference>
<feature type="chain" id="PRO_5045883254" evidence="1">
    <location>
        <begin position="30"/>
        <end position="295"/>
    </location>
</feature>
<keyword evidence="3" id="KW-1185">Reference proteome</keyword>
<sequence length="295" mass="33550">MLYNVISRSNLTKLTLFLGLFLISSSCYDDESLNVPVRDVNVDLSDPLDRYIQENFTDKYGMAIRYRFVDRYVDPDERVAPPRVEVVRPMLDFIQKFWIDPYLEVANGEAFFKDHVPAEIVFLGGFIFNEDGTVTLGTADAGAQITFTNVNSIDPDDVDWRALQLQTVYHEFAHTVHQRYKLPVAFETISPTGYSSAGSWFNVPEEEALQRGFVSPYSTSSPNEDFAETVAFYLFDPNFLDDTLTDEPDCESADCESRNEGRERIRQKVNAISAHYEKVTGVSLQALREAVQSKL</sequence>
<reference evidence="2" key="1">
    <citation type="submission" date="2023-06" db="EMBL/GenBank/DDBJ databases">
        <title>Genomic of Agaribacillus aureum.</title>
        <authorList>
            <person name="Wang G."/>
        </authorList>
    </citation>
    <scope>NUCLEOTIDE SEQUENCE</scope>
    <source>
        <strain evidence="2">BMA12</strain>
    </source>
</reference>
<keyword evidence="1" id="KW-0732">Signal</keyword>
<evidence type="ECO:0000313" key="2">
    <source>
        <dbReference type="EMBL" id="MDN5214457.1"/>
    </source>
</evidence>
<name>A0ABT8LBY9_9BACT</name>
<dbReference type="SUPFAM" id="SSF55486">
    <property type="entry name" value="Metalloproteases ('zincins'), catalytic domain"/>
    <property type="match status" value="1"/>
</dbReference>
<accession>A0ABT8LBY9</accession>
<dbReference type="InterPro" id="IPR030890">
    <property type="entry name" value="LP_HExxH_w_TonB"/>
</dbReference>